<reference evidence="3" key="1">
    <citation type="journal article" date="2018" name="DNA Res.">
        <title>Multiple hybrid de novo genome assembly of finger millet, an orphan allotetraploid crop.</title>
        <authorList>
            <person name="Hatakeyama M."/>
            <person name="Aluri S."/>
            <person name="Balachadran M.T."/>
            <person name="Sivarajan S.R."/>
            <person name="Patrignani A."/>
            <person name="Gruter S."/>
            <person name="Poveda L."/>
            <person name="Shimizu-Inatsugi R."/>
            <person name="Baeten J."/>
            <person name="Francoijs K.J."/>
            <person name="Nataraja K.N."/>
            <person name="Reddy Y.A.N."/>
            <person name="Phadnis S."/>
            <person name="Ravikumar R.L."/>
            <person name="Schlapbach R."/>
            <person name="Sreeman S.M."/>
            <person name="Shimizu K.K."/>
        </authorList>
    </citation>
    <scope>NUCLEOTIDE SEQUENCE</scope>
</reference>
<feature type="transmembrane region" description="Helical" evidence="1">
    <location>
        <begin position="78"/>
        <end position="100"/>
    </location>
</feature>
<keyword evidence="1" id="KW-0812">Transmembrane</keyword>
<dbReference type="Pfam" id="PF04578">
    <property type="entry name" value="DUF594"/>
    <property type="match status" value="1"/>
</dbReference>
<name>A0AAV5CB43_ELECO</name>
<reference evidence="3" key="2">
    <citation type="submission" date="2021-12" db="EMBL/GenBank/DDBJ databases">
        <title>Resequencing data analysis of finger millet.</title>
        <authorList>
            <person name="Hatakeyama M."/>
            <person name="Aluri S."/>
            <person name="Balachadran M.T."/>
            <person name="Sivarajan S.R."/>
            <person name="Poveda L."/>
            <person name="Shimizu-Inatsugi R."/>
            <person name="Schlapbach R."/>
            <person name="Sreeman S.M."/>
            <person name="Shimizu K.K."/>
        </authorList>
    </citation>
    <scope>NUCLEOTIDE SEQUENCE</scope>
</reference>
<proteinExistence type="predicted"/>
<dbReference type="Pfam" id="PF13968">
    <property type="entry name" value="DUF4220"/>
    <property type="match status" value="1"/>
</dbReference>
<accession>A0AAV5CB43</accession>
<dbReference type="AlphaFoldDB" id="A0AAV5CB43"/>
<evidence type="ECO:0000313" key="4">
    <source>
        <dbReference type="Proteomes" id="UP001054889"/>
    </source>
</evidence>
<comment type="caution">
    <text evidence="3">The sequence shown here is derived from an EMBL/GenBank/DDBJ whole genome shotgun (WGS) entry which is preliminary data.</text>
</comment>
<sequence>MKVDDVINVWNKWGIRAVVLLSFILQIFLLVLGEIRRRSSSTTLRVFLWLAYLLADSTAIYALGHLSVVSGSREHQLVAFWAPFLLLHLGGPDNITAYALEDNSLWLRHLQTLFVQVLGAAYVIYLYMSSSEILLLLGASIAMFVAGLLKYSERIWALYCGNISSIRDNFNKTDHEVNPLRFVTAGTSRTREVLLKAHYNFSVCQSVFLDTTLEPGDVEPGLGPINVGVEIYKLVELELSLMYDILYTKAPVIHTRYGFCIRFISLIGTSIAFFLFQLSISISSTGSGYDADVIISYVLLVGALTLEDGAREQTGNEDGDGGLVEQDALLGHILRDRLFVSPTSQGISIAKPAAGQDCKQLFDLGTYDTLKLILGLWVEMMAYAADHCNRDSHARQLSNGGEFLTIVWLLIHHQIYIERYNESIATSSDLA</sequence>
<evidence type="ECO:0000259" key="2">
    <source>
        <dbReference type="Pfam" id="PF13968"/>
    </source>
</evidence>
<dbReference type="EMBL" id="BQKI01000005">
    <property type="protein sequence ID" value="GJM95319.1"/>
    <property type="molecule type" value="Genomic_DNA"/>
</dbReference>
<keyword evidence="1" id="KW-1133">Transmembrane helix</keyword>
<feature type="transmembrane region" description="Helical" evidence="1">
    <location>
        <begin position="13"/>
        <end position="32"/>
    </location>
</feature>
<keyword evidence="4" id="KW-1185">Reference proteome</keyword>
<feature type="transmembrane region" description="Helical" evidence="1">
    <location>
        <begin position="107"/>
        <end position="127"/>
    </location>
</feature>
<protein>
    <recommendedName>
        <fullName evidence="2">DUF4220 domain-containing protein</fullName>
    </recommendedName>
</protein>
<dbReference type="PANTHER" id="PTHR31325">
    <property type="entry name" value="OS01G0798800 PROTEIN-RELATED"/>
    <property type="match status" value="1"/>
</dbReference>
<dbReference type="Proteomes" id="UP001054889">
    <property type="component" value="Unassembled WGS sequence"/>
</dbReference>
<dbReference type="InterPro" id="IPR025315">
    <property type="entry name" value="DUF4220"/>
</dbReference>
<dbReference type="InterPro" id="IPR007658">
    <property type="entry name" value="DUF594"/>
</dbReference>
<keyword evidence="1" id="KW-0472">Membrane</keyword>
<evidence type="ECO:0000313" key="3">
    <source>
        <dbReference type="EMBL" id="GJM95319.1"/>
    </source>
</evidence>
<feature type="transmembrane region" description="Helical" evidence="1">
    <location>
        <begin position="133"/>
        <end position="149"/>
    </location>
</feature>
<gene>
    <name evidence="3" type="primary">ga12036</name>
    <name evidence="3" type="ORF">PR202_ga12036</name>
</gene>
<evidence type="ECO:0000256" key="1">
    <source>
        <dbReference type="SAM" id="Phobius"/>
    </source>
</evidence>
<feature type="domain" description="DUF4220" evidence="2">
    <location>
        <begin position="49"/>
        <end position="307"/>
    </location>
</feature>
<organism evidence="3 4">
    <name type="scientific">Eleusine coracana subsp. coracana</name>
    <dbReference type="NCBI Taxonomy" id="191504"/>
    <lineage>
        <taxon>Eukaryota</taxon>
        <taxon>Viridiplantae</taxon>
        <taxon>Streptophyta</taxon>
        <taxon>Embryophyta</taxon>
        <taxon>Tracheophyta</taxon>
        <taxon>Spermatophyta</taxon>
        <taxon>Magnoliopsida</taxon>
        <taxon>Liliopsida</taxon>
        <taxon>Poales</taxon>
        <taxon>Poaceae</taxon>
        <taxon>PACMAD clade</taxon>
        <taxon>Chloridoideae</taxon>
        <taxon>Cynodonteae</taxon>
        <taxon>Eleusininae</taxon>
        <taxon>Eleusine</taxon>
    </lineage>
</organism>
<feature type="transmembrane region" description="Helical" evidence="1">
    <location>
        <begin position="44"/>
        <end position="66"/>
    </location>
</feature>
<feature type="transmembrane region" description="Helical" evidence="1">
    <location>
        <begin position="259"/>
        <end position="280"/>
    </location>
</feature>